<feature type="domain" description="DUF6777" evidence="3">
    <location>
        <begin position="83"/>
        <end position="245"/>
    </location>
</feature>
<feature type="compositionally biased region" description="Low complexity" evidence="1">
    <location>
        <begin position="372"/>
        <end position="381"/>
    </location>
</feature>
<gene>
    <name evidence="4" type="ORF">DMT42_33585</name>
</gene>
<evidence type="ECO:0000259" key="3">
    <source>
        <dbReference type="Pfam" id="PF20568"/>
    </source>
</evidence>
<feature type="compositionally biased region" description="Pro residues" evidence="1">
    <location>
        <begin position="254"/>
        <end position="285"/>
    </location>
</feature>
<evidence type="ECO:0000313" key="5">
    <source>
        <dbReference type="Proteomes" id="UP000247634"/>
    </source>
</evidence>
<sequence length="412" mass="41554">MRTPTGPFAIACALAAALLVAGCAGGDTRPHGDLLLEPVADRGPDPFTESTAATGLVLTAEGTPASTAPAPDSGAPAALRGVRTLSGATPGLYGGTHRVASCDVERQIRLLAADPDRTRAFARAEGVAPAAVPAYLRGLTSVVLRADTRVTGHGYRAGHADARQAVLQAGTAVLVDDRGVPRVRCACGNPLAPPVALRGEPGIAGHAWERYRPAEVVVVAPAPQVVTHFTLLGLADRAWIERPAGHRADRDRLVPPPAPPTPSSPTPSSPEPSTPPTGTPSPSAPDPGTAPGDTFGTPPPDGLGTPEPYDSPPGATPRRPDATAPWDTGPPATEPPDGERDGGSRRPVPAQPSPPVPGRPPGIPAPTDEVGPDTVPDLPGLPDGGGLVPDGTDAPADPTGTVFGSPTDVFDA</sequence>
<evidence type="ECO:0000256" key="1">
    <source>
        <dbReference type="SAM" id="MobiDB-lite"/>
    </source>
</evidence>
<dbReference type="AlphaFoldDB" id="A0A2U9PCP4"/>
<dbReference type="EMBL" id="CP029788">
    <property type="protein sequence ID" value="AWT46734.1"/>
    <property type="molecule type" value="Genomic_DNA"/>
</dbReference>
<feature type="compositionally biased region" description="Low complexity" evidence="1">
    <location>
        <begin position="286"/>
        <end position="308"/>
    </location>
</feature>
<evidence type="ECO:0000313" key="4">
    <source>
        <dbReference type="EMBL" id="AWT46734.1"/>
    </source>
</evidence>
<dbReference type="Pfam" id="PF20568">
    <property type="entry name" value="DUF6777"/>
    <property type="match status" value="1"/>
</dbReference>
<evidence type="ECO:0000256" key="2">
    <source>
        <dbReference type="SAM" id="SignalP"/>
    </source>
</evidence>
<name>A0A2U9PCP4_STRAS</name>
<dbReference type="PROSITE" id="PS51257">
    <property type="entry name" value="PROKAR_LIPOPROTEIN"/>
    <property type="match status" value="1"/>
</dbReference>
<dbReference type="OrthoDB" id="4655582at2"/>
<accession>A0A2U9PCP4</accession>
<keyword evidence="2" id="KW-0732">Signal</keyword>
<organism evidence="4 5">
    <name type="scientific">Streptomyces actuosus</name>
    <dbReference type="NCBI Taxonomy" id="1885"/>
    <lineage>
        <taxon>Bacteria</taxon>
        <taxon>Bacillati</taxon>
        <taxon>Actinomycetota</taxon>
        <taxon>Actinomycetes</taxon>
        <taxon>Kitasatosporales</taxon>
        <taxon>Streptomycetaceae</taxon>
        <taxon>Streptomyces</taxon>
    </lineage>
</organism>
<dbReference type="RefSeq" id="WP_110633971.1">
    <property type="nucleotide sequence ID" value="NZ_CP029788.1"/>
</dbReference>
<reference evidence="4 5" key="1">
    <citation type="submission" date="2018-06" db="EMBL/GenBank/DDBJ databases">
        <title>The complete genome sequence of a nosiheptide producer Streptomyces actuosus ATCC 25421: deducing the ability of producing a new class III lantibiotics.</title>
        <authorList>
            <person name="Liu W."/>
            <person name="Sun F."/>
            <person name="Hu Y."/>
        </authorList>
    </citation>
    <scope>NUCLEOTIDE SEQUENCE [LARGE SCALE GENOMIC DNA]</scope>
    <source>
        <strain evidence="4 5">ATCC 25421</strain>
    </source>
</reference>
<proteinExistence type="predicted"/>
<feature type="signal peptide" evidence="2">
    <location>
        <begin position="1"/>
        <end position="26"/>
    </location>
</feature>
<feature type="chain" id="PRO_5016177220" description="DUF6777 domain-containing protein" evidence="2">
    <location>
        <begin position="27"/>
        <end position="412"/>
    </location>
</feature>
<keyword evidence="5" id="KW-1185">Reference proteome</keyword>
<dbReference type="Proteomes" id="UP000247634">
    <property type="component" value="Chromosome"/>
</dbReference>
<feature type="compositionally biased region" description="Pro residues" evidence="1">
    <location>
        <begin position="349"/>
        <end position="364"/>
    </location>
</feature>
<dbReference type="InterPro" id="IPR046704">
    <property type="entry name" value="DUF6777"/>
</dbReference>
<dbReference type="KEGG" id="sact:DMT42_33585"/>
<feature type="region of interest" description="Disordered" evidence="1">
    <location>
        <begin position="245"/>
        <end position="412"/>
    </location>
</feature>
<protein>
    <recommendedName>
        <fullName evidence="3">DUF6777 domain-containing protein</fullName>
    </recommendedName>
</protein>